<dbReference type="Pfam" id="PF01497">
    <property type="entry name" value="Peripla_BP_2"/>
    <property type="match status" value="1"/>
</dbReference>
<dbReference type="PANTHER" id="PTHR30535">
    <property type="entry name" value="VITAMIN B12-BINDING PROTEIN"/>
    <property type="match status" value="1"/>
</dbReference>
<evidence type="ECO:0000313" key="3">
    <source>
        <dbReference type="EMBL" id="QNJ96790.1"/>
    </source>
</evidence>
<evidence type="ECO:0000313" key="4">
    <source>
        <dbReference type="Proteomes" id="UP000515514"/>
    </source>
</evidence>
<organism evidence="3 4">
    <name type="scientific">Constantimarinum furrinae</name>
    <dbReference type="NCBI Taxonomy" id="2562285"/>
    <lineage>
        <taxon>Bacteria</taxon>
        <taxon>Pseudomonadati</taxon>
        <taxon>Bacteroidota</taxon>
        <taxon>Flavobacteriia</taxon>
        <taxon>Flavobacteriales</taxon>
        <taxon>Flavobacteriaceae</taxon>
        <taxon>Altibacter/Constantimarinum group</taxon>
        <taxon>Constantimarinum</taxon>
    </lineage>
</organism>
<proteinExistence type="predicted"/>
<dbReference type="Gene3D" id="3.40.50.1980">
    <property type="entry name" value="Nitrogenase molybdenum iron protein domain"/>
    <property type="match status" value="2"/>
</dbReference>
<dbReference type="RefSeq" id="WP_186989954.1">
    <property type="nucleotide sequence ID" value="NZ_CP052909.1"/>
</dbReference>
<dbReference type="InterPro" id="IPR050902">
    <property type="entry name" value="ABC_Transporter_SBP"/>
</dbReference>
<keyword evidence="1" id="KW-0732">Signal</keyword>
<name>A0A7G8PR24_9FLAO</name>
<dbReference type="InterPro" id="IPR002491">
    <property type="entry name" value="ABC_transptr_periplasmic_BD"/>
</dbReference>
<dbReference type="KEGG" id="alti:ALE3EI_0200"/>
<keyword evidence="4" id="KW-1185">Reference proteome</keyword>
<dbReference type="PANTHER" id="PTHR30535:SF35">
    <property type="entry name" value="PERIPLASMIC BINDING PROTEIN"/>
    <property type="match status" value="1"/>
</dbReference>
<reference evidence="3 4" key="1">
    <citation type="submission" date="2020-04" db="EMBL/GenBank/DDBJ databases">
        <title>Genome sequence of Altibacter aquimarinus strain ALE3EI.</title>
        <authorList>
            <person name="Oh H.-M."/>
            <person name="Jang D."/>
        </authorList>
    </citation>
    <scope>NUCLEOTIDE SEQUENCE [LARGE SCALE GENOMIC DNA]</scope>
    <source>
        <strain evidence="3 4">ALE3EI</strain>
    </source>
</reference>
<dbReference type="NCBIfam" id="NF038402">
    <property type="entry name" value="TroA_like"/>
    <property type="match status" value="1"/>
</dbReference>
<dbReference type="AlphaFoldDB" id="A0A7G8PR24"/>
<dbReference type="InterPro" id="IPR054828">
    <property type="entry name" value="Vit_B12_bind_prot"/>
</dbReference>
<dbReference type="SUPFAM" id="SSF53807">
    <property type="entry name" value="Helical backbone' metal receptor"/>
    <property type="match status" value="1"/>
</dbReference>
<evidence type="ECO:0000256" key="1">
    <source>
        <dbReference type="ARBA" id="ARBA00022729"/>
    </source>
</evidence>
<dbReference type="PROSITE" id="PS50983">
    <property type="entry name" value="FE_B12_PBP"/>
    <property type="match status" value="1"/>
</dbReference>
<sequence>MIIKDQLNRNIRLPRSPVRIVSLVPSQTELLVDLGLRKNLVGITKFCVHPKDLREEIKVVGGTKTVHYSKIEVLAPDLIICNKEENTLEMVQALEAIAPVWVSDIKNISDCIHMIAQLGELCKRSEESSVVIDSIQSAQSEFLDRIKDREHRKVLYLIWKDPYMAAAKDTFIDSMLELNKFQNVFSENDTRYPEVEESFFEMADLILLSSEPYPFKKEHAEYLRNKYKKEVMQVNGEYFSWYGSRLIEGFKYFSSLDP</sequence>
<feature type="domain" description="Fe/B12 periplasmic-binding" evidence="2">
    <location>
        <begin position="19"/>
        <end position="258"/>
    </location>
</feature>
<evidence type="ECO:0000259" key="2">
    <source>
        <dbReference type="PROSITE" id="PS50983"/>
    </source>
</evidence>
<dbReference type="EMBL" id="CP052909">
    <property type="protein sequence ID" value="QNJ96790.1"/>
    <property type="molecule type" value="Genomic_DNA"/>
</dbReference>
<gene>
    <name evidence="3" type="ORF">ALE3EI_0200</name>
</gene>
<dbReference type="Proteomes" id="UP000515514">
    <property type="component" value="Chromosome"/>
</dbReference>
<accession>A0A7G8PR24</accession>
<protein>
    <submittedName>
        <fullName evidence="3">Iron complex transport system substrate-binding protein</fullName>
    </submittedName>
</protein>